<dbReference type="FunFam" id="3.30.60.90:FF:000001">
    <property type="entry name" value="Dystrophin isoform 2"/>
    <property type="match status" value="1"/>
</dbReference>
<dbReference type="VEuPathDB" id="VectorBase:AAEL018288"/>
<dbReference type="PROSITE" id="PS50020">
    <property type="entry name" value="WW_DOMAIN_2"/>
    <property type="match status" value="1"/>
</dbReference>
<evidence type="ECO:0000256" key="16">
    <source>
        <dbReference type="SAM" id="Coils"/>
    </source>
</evidence>
<accession>A0A0P6IXE5</accession>
<keyword evidence="10" id="KW-0472">Membrane</keyword>
<keyword evidence="5" id="KW-0479">Metal-binding</keyword>
<dbReference type="GO" id="GO:0046716">
    <property type="term" value="P:muscle cell cellular homeostasis"/>
    <property type="evidence" value="ECO:0007669"/>
    <property type="project" value="UniProtKB-ARBA"/>
</dbReference>
<dbReference type="GO" id="GO:0042383">
    <property type="term" value="C:sarcolemma"/>
    <property type="evidence" value="ECO:0007669"/>
    <property type="project" value="UniProtKB-SubCell"/>
</dbReference>
<dbReference type="InterPro" id="IPR001715">
    <property type="entry name" value="CH_dom"/>
</dbReference>
<sequence length="3343" mass="383168">MEPIFIDERQDIQKKTFTKWINGYLAKSNTTPINDLFEDLRDGHKLLSLLEVLTNRTYKREKGCMRVHQINNLNKALAVLQECGVKLVNISSDDINSGNAKLTLGLIWLIALSFDGQKLVNSQAISGIEKSLLNWTRKFVEKHGIKVSDFSSSWSDGSAFLAILAEAISTLDLQAALKKHPIARLRMAFDLAYKHLGIEQLLDPEDVNTNKPDKKSILMYVMCLYNAIDSRRLEHQGSIQHLVQHVESMEEIQLLSEKEIEDDTDDDSRNNNNGLDQSRATIADNDDHLVPGHAGNLSHLEEISLAQSIDDLRNFNRENKVKVLSQSKPIVQRLEHAEVTGSNLKFGDSVSLPDKTDSFYWEPKSSRPVSTATNFSVEFSGYQTAVEEVLTMLLEAEELFSKEIVDAQSLSDAKKQFHDHEEFMAKLSEYQTFVCGALDEGSRLISESQANPGSHGLDQEGQNEIKQQLFLLNERWEMLRVNALERQSKIHKKLASLQMDKVDELKNVLTMIEDRISHMSDVGPTPVELKAQLEQHKVLQNDMEAQEKLVDSLSNLVIIIDSDCFSDLEDKLSALEERWSHLIKWIANRWEKLQSLSQRWTKLSEQYRIICRWIESREYNLKKMEMNETVEMGAMMERIKCLQYCKQDVLALAGCLQELETSAQSLKDEGYSSLNILSKVEHLNDMCDALAQILEAQEARVENMGFQVPQVAPSDDNKTSLMKPNSWEDFQIKMREETQEVVDIFMDNLDSSEFSPQSEKKRKIEQPEQVVQLNELMYDIKNSLDRCFDKLNDFEKTDLKQRLTLLEKVEVIIDKRKEDHFNAKQMLDKCKKLSNVDLTIEATQLNELGNMIDSIRNRLDKSSIELKSLLVKDKFSRSLTGFKLILADTRDWYQQNANIVTTEDLEKRLSDMNSFTDEIEENRQVLHSCSGQDWSAWKQDFELFVESWNDMKNSINRLIIDKGSFQGFSNEIQSIQELVDQVQQLPIIYFNLKDMHQNLDNMHSIKTVYNKQADEGYGEVITKLMADSKYSHLATAWSNIPQSLNDSIIKQNIAIENLNHFNSEYDDVINTLDMIEHILKNEMFILGEIKALEMKIKEYDQYATDLKKVDIDIISIKNFAEIIVKNCEDQSQNSLAALIDVLCERHSTISNQYRDNLTKLNQVKSTTESILSKVHETELWLNDLEMNTPKSLNSDIKSLNELYQIKSKFQILKETCEQQTLKFRELNESGNEVLLQIDELILTETDNKVSYLAKKFTKLNARWSEVTSLVYTRTALLEHISSQMGEFKTLIVAETGYLDKLDKLLRKSPESAADAEEISEELDDIENYIRNHPQARYDKIISIGRELCNLEFMVEPIEQDIRGVSERWESLQAQAHQRTVKLEQAVKEAQSSESQVSCLQQWIFRVDGILNDFIENDTTIEDVPHDFQKLQEEFNHHEKVLVEMTKQVDHYKKEGKLEAANRYQDQVKLLQDQFRACLQKLNRLTSPQAMFETKLSHALAELRNVEKSAVILDTSSAGPAHLQDQFQHCLKMYRILSEIKGEIEQVIRTGRKVCDDKSTKNPVKLGQRIDTLKHLYNSLGETVTQTKIVLENLLKIMRNLEENLSHVENWINANSNIKQSTEDEERVTLEKLNTCNELFEEYKKVCDPLYLEDLRAQLTDAEKRFKEIRNLDVKKKLTHMKNTLQNIDSMGIDMLRSMEQDLKAVETHSDAEVEVLLEKVSQILQSRIETPNASKLGEKCFKIASPGDQSPLSPIGSYRYDSYKKLTSLEQRVNEFDKTAKYMIKKLEQTREKIDNCEDGPSVVENLKLTIAPDAATLISQGDTLILETHGKSNVLTQRLMDTQAQLRDKFKEVQNSRNYPSKSMQHSPNLNESDFSTHEYSHLKVIDLEEISSKVLKRIGDLLTKPLIKDNEIELTKRILDIKERQEEVKLAIGVASQTTPSEKVSDTMTNLEKGMRDLSIHFDETIAALVSLNKSGSREAANMLSEHESAKILAMMNESSPYKGTSDLSDISQNTIVHDVGGDSLSSLIQSIKELLAVPVIDNTEESLNKRLVEVQRKQEELRLIVGKEHSNTKVLSEENMDVLEKVTKELSIHCDEVVNALAALNRTRIDTEKSYSQSSESTVATSENQEMEGYVPGSFAAKSKAKIVATALTNNFDKSVTQIVEWLEMEREMLKKHCIVVGDCDMILESIGKQKNMLVELESKKPHLDELVKTADSLRTELNKQYLHSKVSRMREQWDETSQSVLQRKSQLTAMLGDSQRYDAKRIEIENWLARMESRSERMGVVATTADVLEVQQKEQKSFHAELHQYKHHIELFNQLTQKLIAVYPSDDTSRIKRMTESVNLRYNNLNNVVISRGKMLHAAVHSLQSFDRTLDQFLGWLSEAESICENTESEIDRNPHAYKDLQSEIESHRVVYDRLDNTGRKLLGSLTSQEDAVMLQRRLDEMNQRWNHLKSKSIAIRNRLESNSEHWNALLLSLRELTEWVIRKDTELTSLGLGPMKGDAASLQKQMDDHRAFRRQLEDKRPVVENNLLSGRQYVSNEPPLSDTSDSEAIDSESRYLSTEEQNRELTRSIRREVNKLSEQWNHLIDRSDNWKHRLEDFMTKMRQFQKVLEDLSSRVASAETLIKSWTSPSSATDAAEQMQHLQRLKDKMTTAGALLDDCNEQQSFFTANHVLVPNQCLAKLEDLNTRMKLLHIAMDERHKVLVAGGANQPSASDADGNKSMQGVSSGTIGPIPNLAMSVKPPWERATTPANVPYYINHERENTHWDHPEMIELMKSLADLNEVRFSAYRTALKLRTVQKRLAFDRIAMNVAIESFDRHGLRAQNDKLIDIPDMTTVLHSLYVTIEPIDMPLMLDLAINWILNVYDSQRTGQIRVLSFKVGLILLCKGHLEEKYRYLFRLIADLEKKVDQRKLGLLLHDCIQVPRQLGEVAAFGGSNIEPSVRSCFERAGVNQNGELIETAIEAQHFLNWLQHEPQSLVWLPVLHRLVAAEAAKHQAKCNICKEYPIVGFRYRCLKCFNFDMCQRCFFLGRNAKNHKLSHPMHEYCTTTTSTEDVRDFTRALRNKFKSRKYFKKHPRVGYLPVQSVLEGDALESPAPSPQHGTHTLQNDMHSRLEMYASRLAQVEYGTRSNSTPDSDDEHQLIAQYCQSLPNNGGPKSPVQVMAAMDAEQREELEAMIKDLEEENASLQAEYERLKSKQTPITTPDDSQMGQTGTGGNVGDNLDMMAEAKLLRQHKGRLEARMQILEDHNRQLEAQLQRLRQLLDEPNTSKASTLQTRSVTASQLNTESPAKLQQNGHYDQNSSDLNKAVEELVNVITEQEIEQQSDNGILDLTEK</sequence>
<dbReference type="InterPro" id="IPR050774">
    <property type="entry name" value="KCMF1/Dystrophin"/>
</dbReference>
<feature type="domain" description="Calponin-homology (CH)" evidence="19">
    <location>
        <begin position="11"/>
        <end position="115"/>
    </location>
</feature>
<dbReference type="VEuPathDB" id="VectorBase:AAEL019882"/>
<dbReference type="GO" id="GO:0050699">
    <property type="term" value="F:WW domain binding"/>
    <property type="evidence" value="ECO:0007669"/>
    <property type="project" value="UniProtKB-ARBA"/>
</dbReference>
<dbReference type="PROSITE" id="PS00019">
    <property type="entry name" value="ACTININ_1"/>
    <property type="match status" value="1"/>
</dbReference>
<dbReference type="InterPro" id="IPR035436">
    <property type="entry name" value="Dystrophin/utrophin"/>
</dbReference>
<dbReference type="Gene3D" id="1.10.238.10">
    <property type="entry name" value="EF-hand"/>
    <property type="match status" value="2"/>
</dbReference>
<dbReference type="InterPro" id="IPR001202">
    <property type="entry name" value="WW_dom"/>
</dbReference>
<proteinExistence type="evidence at transcript level"/>
<evidence type="ECO:0000256" key="3">
    <source>
        <dbReference type="ARBA" id="ARBA00022475"/>
    </source>
</evidence>
<dbReference type="SUPFAM" id="SSF57850">
    <property type="entry name" value="RING/U-box"/>
    <property type="match status" value="1"/>
</dbReference>
<feature type="region of interest" description="Disordered" evidence="17">
    <location>
        <begin position="3275"/>
        <end position="3312"/>
    </location>
</feature>
<feature type="region of interest" description="Disordered" evidence="17">
    <location>
        <begin position="2541"/>
        <end position="2566"/>
    </location>
</feature>
<feature type="coiled-coil region" evidence="16">
    <location>
        <begin position="3243"/>
        <end position="3273"/>
    </location>
</feature>
<dbReference type="SMART" id="SM00291">
    <property type="entry name" value="ZnF_ZZ"/>
    <property type="match status" value="1"/>
</dbReference>
<feature type="coiled-coil region" evidence="16">
    <location>
        <begin position="529"/>
        <end position="556"/>
    </location>
</feature>
<feature type="compositionally biased region" description="Polar residues" evidence="17">
    <location>
        <begin position="3205"/>
        <end position="3219"/>
    </location>
</feature>
<evidence type="ECO:0000259" key="20">
    <source>
        <dbReference type="PROSITE" id="PS50135"/>
    </source>
</evidence>
<dbReference type="InterPro" id="IPR002017">
    <property type="entry name" value="Spectrin_repeat"/>
</dbReference>
<dbReference type="GO" id="GO:0048790">
    <property type="term" value="P:maintenance of presynaptic active zone structure"/>
    <property type="evidence" value="ECO:0007669"/>
    <property type="project" value="UniProtKB-ARBA"/>
</dbReference>
<dbReference type="SMART" id="SM00456">
    <property type="entry name" value="WW"/>
    <property type="match status" value="1"/>
</dbReference>
<dbReference type="GO" id="GO:0048172">
    <property type="term" value="P:regulation of short-term neuronal synaptic plasticity"/>
    <property type="evidence" value="ECO:0007669"/>
    <property type="project" value="UniProtKB-ARBA"/>
</dbReference>
<evidence type="ECO:0000256" key="2">
    <source>
        <dbReference type="ARBA" id="ARBA00004278"/>
    </source>
</evidence>
<dbReference type="VEuPathDB" id="VectorBase:AAEL019739"/>
<dbReference type="PROSITE" id="PS01357">
    <property type="entry name" value="ZF_ZZ_1"/>
    <property type="match status" value="1"/>
</dbReference>
<dbReference type="InterPro" id="IPR015154">
    <property type="entry name" value="EF-hand_dom_typ2"/>
</dbReference>
<keyword evidence="11" id="KW-0009">Actin-binding</keyword>
<name>A0A0P6IXE5_AEDAE</name>
<dbReference type="EMBL" id="GDUN01000260">
    <property type="protein sequence ID" value="JAN95659.1"/>
    <property type="molecule type" value="mRNA"/>
</dbReference>
<evidence type="ECO:0000256" key="8">
    <source>
        <dbReference type="ARBA" id="ARBA00022833"/>
    </source>
</evidence>
<dbReference type="Pfam" id="PF09068">
    <property type="entry name" value="EF-hand_2"/>
    <property type="match status" value="1"/>
</dbReference>
<dbReference type="GO" id="GO:0007474">
    <property type="term" value="P:imaginal disc-derived wing vein specification"/>
    <property type="evidence" value="ECO:0007669"/>
    <property type="project" value="UniProtKB-ARBA"/>
</dbReference>
<evidence type="ECO:0000256" key="6">
    <source>
        <dbReference type="ARBA" id="ARBA00022737"/>
    </source>
</evidence>
<keyword evidence="3" id="KW-1003">Cell membrane</keyword>
<dbReference type="Gene3D" id="3.30.60.90">
    <property type="match status" value="1"/>
</dbReference>
<evidence type="ECO:0000259" key="18">
    <source>
        <dbReference type="PROSITE" id="PS50020"/>
    </source>
</evidence>
<dbReference type="GO" id="GO:0031594">
    <property type="term" value="C:neuromuscular junction"/>
    <property type="evidence" value="ECO:0007669"/>
    <property type="project" value="UniProtKB-ARBA"/>
</dbReference>
<evidence type="ECO:0000256" key="10">
    <source>
        <dbReference type="ARBA" id="ARBA00023136"/>
    </source>
</evidence>
<dbReference type="InterPro" id="IPR001589">
    <property type="entry name" value="Actinin_actin-bd_CS"/>
</dbReference>
<dbReference type="Pfam" id="PF00307">
    <property type="entry name" value="CH"/>
    <property type="match status" value="2"/>
</dbReference>
<dbReference type="GO" id="GO:0030010">
    <property type="term" value="P:establishment of cell polarity"/>
    <property type="evidence" value="ECO:0007669"/>
    <property type="project" value="UniProtKB-ARBA"/>
</dbReference>
<feature type="region of interest" description="Disordered" evidence="17">
    <location>
        <begin position="260"/>
        <end position="290"/>
    </location>
</feature>
<feature type="coiled-coil region" evidence="16">
    <location>
        <begin position="2603"/>
        <end position="2670"/>
    </location>
</feature>
<dbReference type="InterPro" id="IPR018159">
    <property type="entry name" value="Spectrin/alpha-actinin"/>
</dbReference>
<feature type="domain" description="Calponin-homology (CH)" evidence="19">
    <location>
        <begin position="126"/>
        <end position="229"/>
    </location>
</feature>
<evidence type="ECO:0000256" key="4">
    <source>
        <dbReference type="ARBA" id="ARBA00022490"/>
    </source>
</evidence>
<dbReference type="InterPro" id="IPR043145">
    <property type="entry name" value="Znf_ZZ_sf"/>
</dbReference>
<dbReference type="Pfam" id="PF09069">
    <property type="entry name" value="EF-hand_3"/>
    <property type="match status" value="1"/>
</dbReference>
<keyword evidence="9" id="KW-0106">Calcium</keyword>
<feature type="coiled-coil region" evidence="16">
    <location>
        <begin position="1427"/>
        <end position="1473"/>
    </location>
</feature>
<dbReference type="CDD" id="cd02334">
    <property type="entry name" value="ZZ_dystrophin"/>
    <property type="match status" value="1"/>
</dbReference>
<dbReference type="GO" id="GO:0007274">
    <property type="term" value="P:neuromuscular synaptic transmission"/>
    <property type="evidence" value="ECO:0007669"/>
    <property type="project" value="UniProtKB-ARBA"/>
</dbReference>
<dbReference type="InterPro" id="IPR015153">
    <property type="entry name" value="EF-hand_dom_typ1"/>
</dbReference>
<keyword evidence="7 15" id="KW-0863">Zinc-finger</keyword>
<evidence type="ECO:0000256" key="15">
    <source>
        <dbReference type="PROSITE-ProRule" id="PRU00228"/>
    </source>
</evidence>
<dbReference type="PROSITE" id="PS50135">
    <property type="entry name" value="ZF_ZZ_2"/>
    <property type="match status" value="1"/>
</dbReference>
<dbReference type="CDD" id="cd16242">
    <property type="entry name" value="EFh_DMD_like"/>
    <property type="match status" value="1"/>
</dbReference>
<dbReference type="CDD" id="cd00176">
    <property type="entry name" value="SPEC"/>
    <property type="match status" value="4"/>
</dbReference>
<dbReference type="GO" id="GO:0008586">
    <property type="term" value="P:imaginal disc-derived wing vein morphogenesis"/>
    <property type="evidence" value="ECO:0007669"/>
    <property type="project" value="UniProtKB-ARBA"/>
</dbReference>
<keyword evidence="12" id="KW-0206">Cytoskeleton</keyword>
<feature type="coiled-coil region" evidence="16">
    <location>
        <begin position="1583"/>
        <end position="1610"/>
    </location>
</feature>
<dbReference type="SUPFAM" id="SSF47576">
    <property type="entry name" value="Calponin-homology domain, CH-domain"/>
    <property type="match status" value="1"/>
</dbReference>
<dbReference type="GO" id="GO:0005737">
    <property type="term" value="C:cytoplasm"/>
    <property type="evidence" value="ECO:0007669"/>
    <property type="project" value="UniProtKB-ARBA"/>
</dbReference>
<dbReference type="PANTHER" id="PTHR12268:SF14">
    <property type="entry name" value="DYSTROPHIN-1"/>
    <property type="match status" value="1"/>
</dbReference>
<evidence type="ECO:0000256" key="11">
    <source>
        <dbReference type="ARBA" id="ARBA00023203"/>
    </source>
</evidence>
<dbReference type="PIRSF" id="PIRSF002341">
    <property type="entry name" value="Dystrophin/utrophin"/>
    <property type="match status" value="1"/>
</dbReference>
<dbReference type="SUPFAM" id="SSF51045">
    <property type="entry name" value="WW domain"/>
    <property type="match status" value="1"/>
</dbReference>
<dbReference type="InterPro" id="IPR036020">
    <property type="entry name" value="WW_dom_sf"/>
</dbReference>
<evidence type="ECO:0000256" key="12">
    <source>
        <dbReference type="ARBA" id="ARBA00023212"/>
    </source>
</evidence>
<dbReference type="CDD" id="cd00201">
    <property type="entry name" value="WW"/>
    <property type="match status" value="1"/>
</dbReference>
<dbReference type="GO" id="GO:0003779">
    <property type="term" value="F:actin binding"/>
    <property type="evidence" value="ECO:0007669"/>
    <property type="project" value="UniProtKB-KW"/>
</dbReference>
<dbReference type="Pfam" id="PF00435">
    <property type="entry name" value="Spectrin"/>
    <property type="match status" value="5"/>
</dbReference>
<dbReference type="Gene3D" id="1.20.58.60">
    <property type="match status" value="10"/>
</dbReference>
<dbReference type="SMART" id="SM00150">
    <property type="entry name" value="SPEC"/>
    <property type="match status" value="12"/>
</dbReference>
<evidence type="ECO:0000256" key="9">
    <source>
        <dbReference type="ARBA" id="ARBA00022837"/>
    </source>
</evidence>
<dbReference type="PROSITE" id="PS50021">
    <property type="entry name" value="CH"/>
    <property type="match status" value="2"/>
</dbReference>
<feature type="domain" description="WW" evidence="18">
    <location>
        <begin position="2745"/>
        <end position="2778"/>
    </location>
</feature>
<dbReference type="InterPro" id="IPR011992">
    <property type="entry name" value="EF-hand-dom_pair"/>
</dbReference>
<dbReference type="Gene3D" id="2.20.70.10">
    <property type="match status" value="1"/>
</dbReference>
<reference evidence="21" key="1">
    <citation type="journal article" date="2016" name="PLoS ONE">
        <title>A Deep Insight into the Sialome of Male and Female Aedes aegypti Mosquitoes.</title>
        <authorList>
            <person name="Ribeiro J.M."/>
            <person name="Martin-Martin I."/>
            <person name="Arca B."/>
            <person name="Calvo E."/>
        </authorList>
    </citation>
    <scope>NUCLEOTIDE SEQUENCE</scope>
    <source>
        <strain evidence="21">Liverpool</strain>
        <tissue evidence="21">Salivary glands</tissue>
    </source>
</reference>
<organism evidence="21">
    <name type="scientific">Aedes aegypti</name>
    <name type="common">Yellowfever mosquito</name>
    <name type="synonym">Culex aegypti</name>
    <dbReference type="NCBI Taxonomy" id="7159"/>
    <lineage>
        <taxon>Eukaryota</taxon>
        <taxon>Metazoa</taxon>
        <taxon>Ecdysozoa</taxon>
        <taxon>Arthropoda</taxon>
        <taxon>Hexapoda</taxon>
        <taxon>Insecta</taxon>
        <taxon>Pterygota</taxon>
        <taxon>Neoptera</taxon>
        <taxon>Endopterygota</taxon>
        <taxon>Diptera</taxon>
        <taxon>Nematocera</taxon>
        <taxon>Culicoidea</taxon>
        <taxon>Culicidae</taxon>
        <taxon>Culicinae</taxon>
        <taxon>Aedini</taxon>
        <taxon>Aedes</taxon>
        <taxon>Stegomyia</taxon>
    </lineage>
</organism>
<dbReference type="Gene3D" id="1.10.418.10">
    <property type="entry name" value="Calponin-like domain"/>
    <property type="match status" value="2"/>
</dbReference>
<dbReference type="GO" id="GO:0046928">
    <property type="term" value="P:regulation of neurotransmitter secretion"/>
    <property type="evidence" value="ECO:0007669"/>
    <property type="project" value="UniProtKB-ARBA"/>
</dbReference>
<dbReference type="SMART" id="SM00033">
    <property type="entry name" value="CH"/>
    <property type="match status" value="2"/>
</dbReference>
<dbReference type="InterPro" id="IPR036872">
    <property type="entry name" value="CH_dom_sf"/>
</dbReference>
<evidence type="ECO:0000256" key="13">
    <source>
        <dbReference type="ARBA" id="ARBA00065906"/>
    </source>
</evidence>
<dbReference type="Pfam" id="PF00569">
    <property type="entry name" value="ZZ"/>
    <property type="match status" value="1"/>
</dbReference>
<dbReference type="GO" id="GO:0005856">
    <property type="term" value="C:cytoskeleton"/>
    <property type="evidence" value="ECO:0007669"/>
    <property type="project" value="UniProtKB-SubCell"/>
</dbReference>
<dbReference type="FunFam" id="1.20.58.60:FF:000150">
    <property type="entry name" value="dystrophin, isoforms A/C/F/G/H isoform X5"/>
    <property type="match status" value="1"/>
</dbReference>
<dbReference type="GO" id="GO:0008270">
    <property type="term" value="F:zinc ion binding"/>
    <property type="evidence" value="ECO:0007669"/>
    <property type="project" value="UniProtKB-KW"/>
</dbReference>
<evidence type="ECO:0000256" key="7">
    <source>
        <dbReference type="ARBA" id="ARBA00022771"/>
    </source>
</evidence>
<comment type="subcellular location">
    <subcellularLocation>
        <location evidence="2">Cell membrane</location>
        <location evidence="2">Sarcolemma</location>
        <topology evidence="2">Peripheral membrane protein</topology>
        <orientation evidence="2">Cytoplasmic side</orientation>
    </subcellularLocation>
    <subcellularLocation>
        <location evidence="1">Cytoplasm</location>
        <location evidence="1">Cytoskeleton</location>
    </subcellularLocation>
</comment>
<evidence type="ECO:0000259" key="19">
    <source>
        <dbReference type="PROSITE" id="PS50021"/>
    </source>
</evidence>
<keyword evidence="16" id="KW-0175">Coiled coil</keyword>
<dbReference type="PANTHER" id="PTHR12268">
    <property type="entry name" value="E3 UBIQUITIN-PROTEIN LIGASE KCMF1"/>
    <property type="match status" value="1"/>
</dbReference>
<keyword evidence="6" id="KW-0677">Repeat</keyword>
<evidence type="ECO:0000313" key="21">
    <source>
        <dbReference type="EMBL" id="JAN95659.1"/>
    </source>
</evidence>
<evidence type="ECO:0000256" key="14">
    <source>
        <dbReference type="ARBA" id="ARBA00083840"/>
    </source>
</evidence>
<dbReference type="SUPFAM" id="SSF47473">
    <property type="entry name" value="EF-hand"/>
    <property type="match status" value="2"/>
</dbReference>
<feature type="domain" description="ZZ-type" evidence="20">
    <location>
        <begin position="3001"/>
        <end position="3057"/>
    </location>
</feature>
<dbReference type="GO" id="GO:0016010">
    <property type="term" value="C:dystrophin-associated glycoprotein complex"/>
    <property type="evidence" value="ECO:0007669"/>
    <property type="project" value="UniProtKB-ARBA"/>
</dbReference>
<dbReference type="SUPFAM" id="SSF46966">
    <property type="entry name" value="Spectrin repeat"/>
    <property type="match status" value="10"/>
</dbReference>
<feature type="region of interest" description="Disordered" evidence="17">
    <location>
        <begin position="3203"/>
        <end position="3227"/>
    </location>
</feature>
<evidence type="ECO:0000256" key="5">
    <source>
        <dbReference type="ARBA" id="ARBA00022723"/>
    </source>
</evidence>
<keyword evidence="8" id="KW-0862">Zinc</keyword>
<keyword evidence="4" id="KW-0963">Cytoplasm</keyword>
<dbReference type="InterPro" id="IPR000433">
    <property type="entry name" value="Znf_ZZ"/>
</dbReference>
<evidence type="ECO:0000256" key="17">
    <source>
        <dbReference type="SAM" id="MobiDB-lite"/>
    </source>
</evidence>
<protein>
    <recommendedName>
        <fullName evidence="14">Protein detached</fullName>
    </recommendedName>
</protein>
<comment type="subunit">
    <text evidence="13">Component of the dystrophin associated protein complex (DAPC). Interacts with Dg, via the Dg WW domain binding sites.</text>
</comment>
<evidence type="ECO:0000256" key="1">
    <source>
        <dbReference type="ARBA" id="ARBA00004245"/>
    </source>
</evidence>